<name>A0A1F5SMP5_9BACT</name>
<keyword evidence="1" id="KW-0732">Signal</keyword>
<organism evidence="3 4">
    <name type="scientific">Candidatus Falkowbacteria bacterium RIFOXYA2_FULL_47_19</name>
    <dbReference type="NCBI Taxonomy" id="1797994"/>
    <lineage>
        <taxon>Bacteria</taxon>
        <taxon>Candidatus Falkowiibacteriota</taxon>
    </lineage>
</organism>
<dbReference type="InterPro" id="IPR003961">
    <property type="entry name" value="FN3_dom"/>
</dbReference>
<dbReference type="InterPro" id="IPR036116">
    <property type="entry name" value="FN3_sf"/>
</dbReference>
<dbReference type="Gene3D" id="2.60.40.10">
    <property type="entry name" value="Immunoglobulins"/>
    <property type="match status" value="1"/>
</dbReference>
<dbReference type="AlphaFoldDB" id="A0A1F5SMP5"/>
<evidence type="ECO:0000313" key="3">
    <source>
        <dbReference type="EMBL" id="OGF27954.1"/>
    </source>
</evidence>
<sequence>MKKISVILIFFLALGGLFAMSANAADVSLAWDPNPPDQQGREIGYRIFIRSAGANYNYSLPRWEGTATNCTIPDIDENNTYYFVCRAYIVGTTEQSGNSNEVTLGTAYVNTLNDSYESYLTGTDPDNDGINHSLRVININVETEPIDPKDIYWKKTGVNANVGQVVLVEFDAKFTDLAGSDSLISLRIEDEDGVSHSTERTVFVDSEWRRHSIEIVLRDPVMTAELKVYCGQAAGSYEFTNITIAVQNPIVEPIMHAYLQRLEASTVGNRYKAIFGWMPPAESDGVIFRVARTLEDLESPDGAAFIDTLLPAGTTEYAVEINAAVAMYGGINLFTGVFISVSNMVDGLESAPYITCHLPGNTQGTVDDPIPPLFSEIKVDASDIAYVQEGYYYNTHPVPMPGDFPAGPEERGDIDNRLGAGKVLDWSFARSQNNKMFILSMP</sequence>
<evidence type="ECO:0000256" key="1">
    <source>
        <dbReference type="SAM" id="SignalP"/>
    </source>
</evidence>
<dbReference type="InterPro" id="IPR013783">
    <property type="entry name" value="Ig-like_fold"/>
</dbReference>
<feature type="signal peptide" evidence="1">
    <location>
        <begin position="1"/>
        <end position="24"/>
    </location>
</feature>
<dbReference type="SUPFAM" id="SSF49265">
    <property type="entry name" value="Fibronectin type III"/>
    <property type="match status" value="1"/>
</dbReference>
<proteinExistence type="predicted"/>
<reference evidence="3 4" key="1">
    <citation type="journal article" date="2016" name="Nat. Commun.">
        <title>Thousands of microbial genomes shed light on interconnected biogeochemical processes in an aquifer system.</title>
        <authorList>
            <person name="Anantharaman K."/>
            <person name="Brown C.T."/>
            <person name="Hug L.A."/>
            <person name="Sharon I."/>
            <person name="Castelle C.J."/>
            <person name="Probst A.J."/>
            <person name="Thomas B.C."/>
            <person name="Singh A."/>
            <person name="Wilkins M.J."/>
            <person name="Karaoz U."/>
            <person name="Brodie E.L."/>
            <person name="Williams K.H."/>
            <person name="Hubbard S.S."/>
            <person name="Banfield J.F."/>
        </authorList>
    </citation>
    <scope>NUCLEOTIDE SEQUENCE [LARGE SCALE GENOMIC DNA]</scope>
</reference>
<evidence type="ECO:0000313" key="4">
    <source>
        <dbReference type="Proteomes" id="UP000178367"/>
    </source>
</evidence>
<dbReference type="Proteomes" id="UP000178367">
    <property type="component" value="Unassembled WGS sequence"/>
</dbReference>
<protein>
    <recommendedName>
        <fullName evidence="2">Fibronectin type-III domain-containing protein</fullName>
    </recommendedName>
</protein>
<comment type="caution">
    <text evidence="3">The sequence shown here is derived from an EMBL/GenBank/DDBJ whole genome shotgun (WGS) entry which is preliminary data.</text>
</comment>
<feature type="chain" id="PRO_5009521262" description="Fibronectin type-III domain-containing protein" evidence="1">
    <location>
        <begin position="25"/>
        <end position="442"/>
    </location>
</feature>
<accession>A0A1F5SMP5</accession>
<dbReference type="PROSITE" id="PS50853">
    <property type="entry name" value="FN3"/>
    <property type="match status" value="1"/>
</dbReference>
<dbReference type="CDD" id="cd00063">
    <property type="entry name" value="FN3"/>
    <property type="match status" value="1"/>
</dbReference>
<feature type="domain" description="Fibronectin type-III" evidence="2">
    <location>
        <begin position="13"/>
        <end position="109"/>
    </location>
</feature>
<evidence type="ECO:0000259" key="2">
    <source>
        <dbReference type="PROSITE" id="PS50853"/>
    </source>
</evidence>
<dbReference type="STRING" id="1797994.A2227_05095"/>
<gene>
    <name evidence="3" type="ORF">A2227_05095</name>
</gene>
<dbReference type="EMBL" id="MFGB01000005">
    <property type="protein sequence ID" value="OGF27954.1"/>
    <property type="molecule type" value="Genomic_DNA"/>
</dbReference>